<dbReference type="InterPro" id="IPR051563">
    <property type="entry name" value="Glycosyl_Hydrolase_51"/>
</dbReference>
<evidence type="ECO:0000256" key="2">
    <source>
        <dbReference type="ARBA" id="ARBA00007186"/>
    </source>
</evidence>
<reference evidence="8" key="2">
    <citation type="submission" date="2021-04" db="EMBL/GenBank/DDBJ databases">
        <authorList>
            <person name="Gilroy R."/>
        </authorList>
    </citation>
    <scope>NUCLEOTIDE SEQUENCE</scope>
    <source>
        <strain evidence="8">2189</strain>
    </source>
</reference>
<evidence type="ECO:0000256" key="6">
    <source>
        <dbReference type="ARBA" id="ARBA00023180"/>
    </source>
</evidence>
<dbReference type="GO" id="GO:0046373">
    <property type="term" value="P:L-arabinose metabolic process"/>
    <property type="evidence" value="ECO:0007669"/>
    <property type="project" value="InterPro"/>
</dbReference>
<evidence type="ECO:0000256" key="1">
    <source>
        <dbReference type="ARBA" id="ARBA00001462"/>
    </source>
</evidence>
<dbReference type="Gene3D" id="3.20.20.80">
    <property type="entry name" value="Glycosidases"/>
    <property type="match status" value="1"/>
</dbReference>
<dbReference type="InterPro" id="IPR055235">
    <property type="entry name" value="ASD1_cat"/>
</dbReference>
<feature type="domain" description="Alpha-L-arabinofuranosidase C-terminal" evidence="7">
    <location>
        <begin position="478"/>
        <end position="856"/>
    </location>
</feature>
<evidence type="ECO:0000313" key="8">
    <source>
        <dbReference type="EMBL" id="HIX51105.1"/>
    </source>
</evidence>
<evidence type="ECO:0000256" key="5">
    <source>
        <dbReference type="ARBA" id="ARBA00022801"/>
    </source>
</evidence>
<dbReference type="InterPro" id="IPR017853">
    <property type="entry name" value="GH"/>
</dbReference>
<evidence type="ECO:0000313" key="9">
    <source>
        <dbReference type="Proteomes" id="UP000886847"/>
    </source>
</evidence>
<dbReference type="AlphaFoldDB" id="A0A9D1W2J2"/>
<name>A0A9D1W2J2_9FIRM</name>
<dbReference type="EC" id="3.2.1.55" evidence="3"/>
<reference evidence="8" key="1">
    <citation type="journal article" date="2021" name="PeerJ">
        <title>Extensive microbial diversity within the chicken gut microbiome revealed by metagenomics and culture.</title>
        <authorList>
            <person name="Gilroy R."/>
            <person name="Ravi A."/>
            <person name="Getino M."/>
            <person name="Pursley I."/>
            <person name="Horton D.L."/>
            <person name="Alikhan N.F."/>
            <person name="Baker D."/>
            <person name="Gharbi K."/>
            <person name="Hall N."/>
            <person name="Watson M."/>
            <person name="Adriaenssens E.M."/>
            <person name="Foster-Nyarko E."/>
            <person name="Jarju S."/>
            <person name="Secka A."/>
            <person name="Antonio M."/>
            <person name="Oren A."/>
            <person name="Chaudhuri R.R."/>
            <person name="La Ragione R."/>
            <person name="Hildebrand F."/>
            <person name="Pallen M.J."/>
        </authorList>
    </citation>
    <scope>NUCLEOTIDE SEQUENCE</scope>
    <source>
        <strain evidence="8">2189</strain>
    </source>
</reference>
<proteinExistence type="inferred from homology"/>
<comment type="similarity">
    <text evidence="2">Belongs to the glycosyl hydrolase 51 family.</text>
</comment>
<evidence type="ECO:0000259" key="7">
    <source>
        <dbReference type="SMART" id="SM00813"/>
    </source>
</evidence>
<dbReference type="Proteomes" id="UP000886847">
    <property type="component" value="Unassembled WGS sequence"/>
</dbReference>
<protein>
    <recommendedName>
        <fullName evidence="3">non-reducing end alpha-L-arabinofuranosidase</fullName>
        <ecNumber evidence="3">3.2.1.55</ecNumber>
    </recommendedName>
</protein>
<organism evidence="8 9">
    <name type="scientific">Candidatus Borkfalkia faecavium</name>
    <dbReference type="NCBI Taxonomy" id="2838508"/>
    <lineage>
        <taxon>Bacteria</taxon>
        <taxon>Bacillati</taxon>
        <taxon>Bacillota</taxon>
        <taxon>Clostridia</taxon>
        <taxon>Christensenellales</taxon>
        <taxon>Christensenellaceae</taxon>
        <taxon>Candidatus Borkfalkia</taxon>
    </lineage>
</organism>
<comment type="catalytic activity">
    <reaction evidence="1">
        <text>Hydrolysis of terminal non-reducing alpha-L-arabinofuranoside residues in alpha-L-arabinosides.</text>
        <dbReference type="EC" id="3.2.1.55"/>
    </reaction>
</comment>
<dbReference type="SMART" id="SM00813">
    <property type="entry name" value="Alpha-L-AF_C"/>
    <property type="match status" value="1"/>
</dbReference>
<keyword evidence="4" id="KW-0732">Signal</keyword>
<dbReference type="PANTHER" id="PTHR31776:SF0">
    <property type="entry name" value="ALPHA-L-ARABINOFURANOSIDASE 1"/>
    <property type="match status" value="1"/>
</dbReference>
<keyword evidence="5" id="KW-0378">Hydrolase</keyword>
<evidence type="ECO:0000256" key="4">
    <source>
        <dbReference type="ARBA" id="ARBA00022729"/>
    </source>
</evidence>
<dbReference type="Gene3D" id="2.60.40.1180">
    <property type="entry name" value="Golgi alpha-mannosidase II"/>
    <property type="match status" value="1"/>
</dbReference>
<keyword evidence="6" id="KW-0325">Glycoprotein</keyword>
<dbReference type="Pfam" id="PF06964">
    <property type="entry name" value="Alpha-L-AF_C"/>
    <property type="match status" value="1"/>
</dbReference>
<evidence type="ECO:0000256" key="3">
    <source>
        <dbReference type="ARBA" id="ARBA00012670"/>
    </source>
</evidence>
<dbReference type="Pfam" id="PF22848">
    <property type="entry name" value="ASD1_dom"/>
    <property type="match status" value="1"/>
</dbReference>
<comment type="caution">
    <text evidence="8">The sequence shown here is derived from an EMBL/GenBank/DDBJ whole genome shotgun (WGS) entry which is preliminary data.</text>
</comment>
<dbReference type="GO" id="GO:0046556">
    <property type="term" value="F:alpha-L-arabinofuranosidase activity"/>
    <property type="evidence" value="ECO:0007669"/>
    <property type="project" value="UniProtKB-EC"/>
</dbReference>
<dbReference type="PANTHER" id="PTHR31776">
    <property type="entry name" value="ALPHA-L-ARABINOFURANOSIDASE 1"/>
    <property type="match status" value="1"/>
</dbReference>
<sequence>MVKYSLDKNNRGIEVSKHLYGLFFEDINQSADGGLNAEMVINNSFEFAYLSYDLHNASVPVSIREMKDKYWDISGAGPHYISTEGGISPTNPSYLMMHVGGIYRLENPGYTVKAWNYYGMALDKGETYNFSMWVKKLGFTGKVEVYIRGARSVLTTKAEIELAGDGGEWVKVACSVKALKTELGRLVMIFKGTGHIGIDYVSLLPSNVWGDPEKYRNGKLSPRIVQVLKDCHPSFLRFPGGCVVEGDEAFENQYRWRGTVGPLEQRHQIPNTWGYMQSYGVGFYEYFCLCEDLHMAPLPVLHCGLLCQIRVGTQRGENYRRIMPGTKMFKEEVIDNVADLLFFAKGSVNSPEPEEAHWAQVRADMGHPEPFELEYVGIGNENWGDVYFENFSACLMGLRQYEYAGEQTDLIQKFGVTIVTTAGVDIRPQDSSDNWKVINKKYRDTIVDEHVYNSYQWFIDNTRRYDCYDRTGAKVFMGEYAMHTMSDGRGRLNGENNLRSAIAEAAFLTGCERNSDVVKLTCYAPLFASTANYKWTPNLIWFNPRDIMVTPNYYVQQMFAGNTGKYVIDGVETIDKNNAGGLLIGAHATAVEVREVRVKDIASGELIYKHNFKDGMGDWKLFPRCVGGELKDGALLIRCADAFNGYYLDGDFANCEVEVDIKRIGGAQSFIAGVGVKEVEDRGTMDCSGFSCCCQYGKHHKGYDVSFDKRVDFMRTVCELMGKDKFVGYSPEGNTLRLRYTQDHLVCHFYKDGEWIFLFDKNVWRVNERVFQSATMDGDKIYLKVVNASGEPQKLSAELKNFGDKKKAHVITLSDEDENVINEIGTNYGCKINIKPIESDVAIRDNVLETALDANSVTIFVIE</sequence>
<dbReference type="InterPro" id="IPR010720">
    <property type="entry name" value="Alpha-L-AF_C"/>
</dbReference>
<gene>
    <name evidence="8" type="ORF">H9851_07495</name>
</gene>
<dbReference type="InterPro" id="IPR013780">
    <property type="entry name" value="Glyco_hydro_b"/>
</dbReference>
<accession>A0A9D1W2J2</accession>
<dbReference type="EMBL" id="DXEW01000036">
    <property type="protein sequence ID" value="HIX51105.1"/>
    <property type="molecule type" value="Genomic_DNA"/>
</dbReference>
<dbReference type="SUPFAM" id="SSF51445">
    <property type="entry name" value="(Trans)glycosidases"/>
    <property type="match status" value="1"/>
</dbReference>